<evidence type="ECO:0000313" key="3">
    <source>
        <dbReference type="Proteomes" id="UP001597063"/>
    </source>
</evidence>
<proteinExistence type="predicted"/>
<evidence type="ECO:0000313" key="2">
    <source>
        <dbReference type="EMBL" id="MFD0686322.1"/>
    </source>
</evidence>
<dbReference type="Gene3D" id="1.20.120.450">
    <property type="entry name" value="dinb family like domain"/>
    <property type="match status" value="1"/>
</dbReference>
<keyword evidence="3" id="KW-1185">Reference proteome</keyword>
<reference evidence="3" key="1">
    <citation type="journal article" date="2019" name="Int. J. Syst. Evol. Microbiol.">
        <title>The Global Catalogue of Microorganisms (GCM) 10K type strain sequencing project: providing services to taxonomists for standard genome sequencing and annotation.</title>
        <authorList>
            <consortium name="The Broad Institute Genomics Platform"/>
            <consortium name="The Broad Institute Genome Sequencing Center for Infectious Disease"/>
            <person name="Wu L."/>
            <person name="Ma J."/>
        </authorList>
    </citation>
    <scope>NUCLEOTIDE SEQUENCE [LARGE SCALE GENOMIC DNA]</scope>
    <source>
        <strain evidence="3">JCM 9371</strain>
    </source>
</reference>
<dbReference type="SUPFAM" id="SSF109854">
    <property type="entry name" value="DinB/YfiT-like putative metalloenzymes"/>
    <property type="match status" value="1"/>
</dbReference>
<dbReference type="NCBIfam" id="TIGR03083">
    <property type="entry name" value="maleylpyruvate isomerase family mycothiol-dependent enzyme"/>
    <property type="match status" value="1"/>
</dbReference>
<gene>
    <name evidence="2" type="ORF">ACFQZM_17615</name>
</gene>
<dbReference type="InterPro" id="IPR024344">
    <property type="entry name" value="MDMPI_metal-binding"/>
</dbReference>
<evidence type="ECO:0000259" key="1">
    <source>
        <dbReference type="Pfam" id="PF11716"/>
    </source>
</evidence>
<dbReference type="NCBIfam" id="TIGR03086">
    <property type="entry name" value="TIGR03086 family metal-binding protein"/>
    <property type="match status" value="1"/>
</dbReference>
<dbReference type="InterPro" id="IPR017517">
    <property type="entry name" value="Maleyloyr_isom"/>
</dbReference>
<dbReference type="EMBL" id="JBHTGP010000010">
    <property type="protein sequence ID" value="MFD0686322.1"/>
    <property type="molecule type" value="Genomic_DNA"/>
</dbReference>
<accession>A0ABW2XKM8</accession>
<protein>
    <submittedName>
        <fullName evidence="2">TIGR03086 family metal-binding protein</fullName>
    </submittedName>
</protein>
<organism evidence="2 3">
    <name type="scientific">Actinomadura fibrosa</name>
    <dbReference type="NCBI Taxonomy" id="111802"/>
    <lineage>
        <taxon>Bacteria</taxon>
        <taxon>Bacillati</taxon>
        <taxon>Actinomycetota</taxon>
        <taxon>Actinomycetes</taxon>
        <taxon>Streptosporangiales</taxon>
        <taxon>Thermomonosporaceae</taxon>
        <taxon>Actinomadura</taxon>
    </lineage>
</organism>
<dbReference type="InterPro" id="IPR034660">
    <property type="entry name" value="DinB/YfiT-like"/>
</dbReference>
<dbReference type="Proteomes" id="UP001597063">
    <property type="component" value="Unassembled WGS sequence"/>
</dbReference>
<dbReference type="InterPro" id="IPR017520">
    <property type="entry name" value="CHP03086"/>
</dbReference>
<comment type="caution">
    <text evidence="2">The sequence shown here is derived from an EMBL/GenBank/DDBJ whole genome shotgun (WGS) entry which is preliminary data.</text>
</comment>
<dbReference type="Pfam" id="PF11716">
    <property type="entry name" value="MDMPI_N"/>
    <property type="match status" value="1"/>
</dbReference>
<feature type="domain" description="Mycothiol-dependent maleylpyruvate isomerase metal-binding" evidence="1">
    <location>
        <begin position="10"/>
        <end position="129"/>
    </location>
</feature>
<dbReference type="RefSeq" id="WP_131762467.1">
    <property type="nucleotide sequence ID" value="NZ_CAACUY010000229.1"/>
</dbReference>
<sequence length="187" mass="19886">MARNLNGYQRALDLFERVVAGVPRDGWDAPSPCAGWTARDVAGHVTGGQHAVRALATGRPAPEVGEDPARFVPGDVATAWRAARKECAAALTADALERPIPLGQLGDLPLGDYLEAYVLEPLVHTWDLAVATGQPSRLDRDLVHHAFATAHVIAAPMREDGRLGPALPAPRGADEQTRLLAFLGRAV</sequence>
<name>A0ABW2XKM8_9ACTN</name>